<accession>A0A811QKC7</accession>
<dbReference type="GO" id="GO:0006898">
    <property type="term" value="P:receptor-mediated endocytosis"/>
    <property type="evidence" value="ECO:0007669"/>
    <property type="project" value="TreeGrafter"/>
</dbReference>
<evidence type="ECO:0000256" key="1">
    <source>
        <dbReference type="PROSITE-ProRule" id="PRU01006"/>
    </source>
</evidence>
<dbReference type="FunFam" id="1.25.40.730:FF:000002">
    <property type="entry name" value="Clathrin heavy chain"/>
    <property type="match status" value="1"/>
</dbReference>
<gene>
    <name evidence="3" type="ORF">NCGR_LOCUS42313</name>
</gene>
<proteinExistence type="predicted"/>
<organism evidence="3 4">
    <name type="scientific">Miscanthus lutarioriparius</name>
    <dbReference type="NCBI Taxonomy" id="422564"/>
    <lineage>
        <taxon>Eukaryota</taxon>
        <taxon>Viridiplantae</taxon>
        <taxon>Streptophyta</taxon>
        <taxon>Embryophyta</taxon>
        <taxon>Tracheophyta</taxon>
        <taxon>Spermatophyta</taxon>
        <taxon>Magnoliopsida</taxon>
        <taxon>Liliopsida</taxon>
        <taxon>Poales</taxon>
        <taxon>Poaceae</taxon>
        <taxon>PACMAD clade</taxon>
        <taxon>Panicoideae</taxon>
        <taxon>Andropogonodae</taxon>
        <taxon>Andropogoneae</taxon>
        <taxon>Saccharinae</taxon>
        <taxon>Miscanthus</taxon>
    </lineage>
</organism>
<dbReference type="SMART" id="SM00299">
    <property type="entry name" value="CLH"/>
    <property type="match status" value="1"/>
</dbReference>
<dbReference type="PANTHER" id="PTHR10292">
    <property type="entry name" value="CLATHRIN HEAVY CHAIN RELATED"/>
    <property type="match status" value="1"/>
</dbReference>
<evidence type="ECO:0000256" key="2">
    <source>
        <dbReference type="SAM" id="Coils"/>
    </source>
</evidence>
<name>A0A811QKC7_9POAL</name>
<dbReference type="GO" id="GO:0009506">
    <property type="term" value="C:plasmodesma"/>
    <property type="evidence" value="ECO:0007669"/>
    <property type="project" value="TreeGrafter"/>
</dbReference>
<keyword evidence="2" id="KW-0175">Coiled coil</keyword>
<dbReference type="GO" id="GO:0032051">
    <property type="term" value="F:clathrin light chain binding"/>
    <property type="evidence" value="ECO:0007669"/>
    <property type="project" value="TreeGrafter"/>
</dbReference>
<evidence type="ECO:0000313" key="3">
    <source>
        <dbReference type="EMBL" id="CAD6258847.1"/>
    </source>
</evidence>
<dbReference type="OrthoDB" id="2113814at2759"/>
<dbReference type="GO" id="GO:0009507">
    <property type="term" value="C:chloroplast"/>
    <property type="evidence" value="ECO:0007669"/>
    <property type="project" value="TreeGrafter"/>
</dbReference>
<feature type="repeat" description="CHCR" evidence="1">
    <location>
        <begin position="227"/>
        <end position="294"/>
    </location>
</feature>
<reference evidence="3" key="1">
    <citation type="submission" date="2020-10" db="EMBL/GenBank/DDBJ databases">
        <authorList>
            <person name="Han B."/>
            <person name="Lu T."/>
            <person name="Zhao Q."/>
            <person name="Huang X."/>
            <person name="Zhao Y."/>
        </authorList>
    </citation>
    <scope>NUCLEOTIDE SEQUENCE</scope>
</reference>
<dbReference type="PROSITE" id="PS50236">
    <property type="entry name" value="CHCR"/>
    <property type="match status" value="1"/>
</dbReference>
<dbReference type="InterPro" id="IPR000547">
    <property type="entry name" value="Clathrin_H-chain/VPS_repeat"/>
</dbReference>
<dbReference type="PANTHER" id="PTHR10292:SF1">
    <property type="entry name" value="CLATHRIN HEAVY CHAIN"/>
    <property type="match status" value="1"/>
</dbReference>
<keyword evidence="4" id="KW-1185">Reference proteome</keyword>
<dbReference type="Pfam" id="PF00637">
    <property type="entry name" value="Clathrin"/>
    <property type="match status" value="1"/>
</dbReference>
<dbReference type="InterPro" id="IPR016024">
    <property type="entry name" value="ARM-type_fold"/>
</dbReference>
<feature type="coiled-coil region" evidence="2">
    <location>
        <begin position="196"/>
        <end position="230"/>
    </location>
</feature>
<dbReference type="EMBL" id="CAJGYO010000010">
    <property type="protein sequence ID" value="CAD6258847.1"/>
    <property type="molecule type" value="Genomic_DNA"/>
</dbReference>
<dbReference type="GO" id="GO:0005886">
    <property type="term" value="C:plasma membrane"/>
    <property type="evidence" value="ECO:0007669"/>
    <property type="project" value="TreeGrafter"/>
</dbReference>
<comment type="caution">
    <text evidence="3">The sequence shown here is derived from an EMBL/GenBank/DDBJ whole genome shotgun (WGS) entry which is preliminary data.</text>
</comment>
<dbReference type="InterPro" id="IPR055358">
    <property type="entry name" value="CHCR"/>
</dbReference>
<dbReference type="SUPFAM" id="SSF48371">
    <property type="entry name" value="ARM repeat"/>
    <property type="match status" value="1"/>
</dbReference>
<dbReference type="AlphaFoldDB" id="A0A811QKC7"/>
<evidence type="ECO:0000313" key="4">
    <source>
        <dbReference type="Proteomes" id="UP000604825"/>
    </source>
</evidence>
<dbReference type="Proteomes" id="UP000604825">
    <property type="component" value="Unassembled WGS sequence"/>
</dbReference>
<protein>
    <submittedName>
        <fullName evidence="3">Uncharacterized protein</fullName>
    </submittedName>
</protein>
<dbReference type="GO" id="GO:0006886">
    <property type="term" value="P:intracellular protein transport"/>
    <property type="evidence" value="ECO:0007669"/>
    <property type="project" value="UniProtKB-UniRule"/>
</dbReference>
<sequence>MAAAALLRSVASKMLSRAAAAPTHHRSLVARGLHGGARSGPPATYSLHSNQVQQGTADVVHNQVWYRLVHGRGLHSRTCTSPDLIPSTPPKVLHTTALAKARAGVAYTALFGTLIYLHFWAKPAQEEAIAMFETLYKQRSDLINSLQAIIHAQREMLVKLQNTHVSSVSHQTPSVLASGHVDATDQGTGAIDKLGKEEAVKMMHSQANHVKELEAEIAELKIALDSAPSQGKVDDLEEVSEYYQNRGCFSELTALMESGLGLECAHMGIFTELGVLYARYSSEKLMEHIKLFLFARAGKKASRWKQSIALSKKDNMYKDCMETCSQSGDRELSEDLLVYFIEQGKKECFASCLFICYDLIRPDVALELAWMNNMLDFAFPYLLQFIREYTSKVDDLVKGKIESQKGERAKEKEEKDLVAQQNMYAQLLPLALPAPPMPGMGGPPPPMGGMGMPPMGPGPMPAFGVPPMGSY</sequence>
<dbReference type="Gene3D" id="1.25.40.730">
    <property type="match status" value="1"/>
</dbReference>
<dbReference type="GO" id="GO:0071439">
    <property type="term" value="C:clathrin complex"/>
    <property type="evidence" value="ECO:0007669"/>
    <property type="project" value="TreeGrafter"/>
</dbReference>
<dbReference type="GO" id="GO:0005794">
    <property type="term" value="C:Golgi apparatus"/>
    <property type="evidence" value="ECO:0007669"/>
    <property type="project" value="TreeGrafter"/>
</dbReference>